<dbReference type="Pfam" id="PF01462">
    <property type="entry name" value="LRRNT"/>
    <property type="match status" value="1"/>
</dbReference>
<keyword evidence="2 5" id="KW-0732">Signal</keyword>
<dbReference type="InterPro" id="IPR001611">
    <property type="entry name" value="Leu-rich_rpt"/>
</dbReference>
<gene>
    <name evidence="7" type="primary">Lrrc26</name>
    <name evidence="7" type="ORF">ATLROG_R10267</name>
</gene>
<dbReference type="EMBL" id="VZUJ01071915">
    <property type="protein sequence ID" value="NXV75677.1"/>
    <property type="molecule type" value="Genomic_DNA"/>
</dbReference>
<dbReference type="GO" id="GO:0005886">
    <property type="term" value="C:plasma membrane"/>
    <property type="evidence" value="ECO:0007669"/>
    <property type="project" value="TreeGrafter"/>
</dbReference>
<feature type="domain" description="LRRNT" evidence="6">
    <location>
        <begin position="24"/>
        <end position="56"/>
    </location>
</feature>
<sequence length="271" mass="30161">MGCRSGPSTILACLLLLRPLASPACPAACRCAAGEVDCSEHALSEVPKSLSANTSTLWLGYNFIMVLGPHSFPALPGLLLLSLPHNRLGLIHSQALVGLGALQELDLSNNYLTVLSPETFLPLTNLAKLNLGSNRLGELEPGVLRSLPQLRALHLQDNPWVCSCSILPLWRWLGHNREKQCFSLPEKSLLLCRVPELLNKYPIMALGNESFRQCQETSLSTTHYIAFLIIGPFSFMASIFFCTFMGAIIVIYNNLHKEHRFWRRPRVFRGR</sequence>
<evidence type="ECO:0000313" key="8">
    <source>
        <dbReference type="Proteomes" id="UP000518911"/>
    </source>
</evidence>
<dbReference type="OrthoDB" id="676979at2759"/>
<dbReference type="InterPro" id="IPR000372">
    <property type="entry name" value="LRRNT"/>
</dbReference>
<keyword evidence="4" id="KW-1133">Transmembrane helix</keyword>
<evidence type="ECO:0000256" key="4">
    <source>
        <dbReference type="SAM" id="Phobius"/>
    </source>
</evidence>
<feature type="non-terminal residue" evidence="7">
    <location>
        <position position="271"/>
    </location>
</feature>
<keyword evidence="3" id="KW-0677">Repeat</keyword>
<keyword evidence="4" id="KW-0812">Transmembrane</keyword>
<dbReference type="PANTHER" id="PTHR24369">
    <property type="entry name" value="ANTIGEN BSP, PUTATIVE-RELATED"/>
    <property type="match status" value="1"/>
</dbReference>
<feature type="signal peptide" evidence="5">
    <location>
        <begin position="1"/>
        <end position="23"/>
    </location>
</feature>
<evidence type="ECO:0000256" key="1">
    <source>
        <dbReference type="ARBA" id="ARBA00022614"/>
    </source>
</evidence>
<dbReference type="PRINTS" id="PR00019">
    <property type="entry name" value="LEURICHRPT"/>
</dbReference>
<evidence type="ECO:0000259" key="6">
    <source>
        <dbReference type="SMART" id="SM00013"/>
    </source>
</evidence>
<keyword evidence="1" id="KW-0433">Leucine-rich repeat</keyword>
<keyword evidence="4" id="KW-0472">Membrane</keyword>
<evidence type="ECO:0000256" key="5">
    <source>
        <dbReference type="SAM" id="SignalP"/>
    </source>
</evidence>
<proteinExistence type="predicted"/>
<dbReference type="InterPro" id="IPR032675">
    <property type="entry name" value="LRR_dom_sf"/>
</dbReference>
<dbReference type="InterPro" id="IPR003591">
    <property type="entry name" value="Leu-rich_rpt_typical-subtyp"/>
</dbReference>
<dbReference type="SMART" id="SM00013">
    <property type="entry name" value="LRRNT"/>
    <property type="match status" value="1"/>
</dbReference>
<feature type="transmembrane region" description="Helical" evidence="4">
    <location>
        <begin position="224"/>
        <end position="255"/>
    </location>
</feature>
<feature type="chain" id="PRO_5029899699" evidence="5">
    <location>
        <begin position="24"/>
        <end position="271"/>
    </location>
</feature>
<dbReference type="PANTHER" id="PTHR24369:SF210">
    <property type="entry name" value="CHAOPTIN-RELATED"/>
    <property type="match status" value="1"/>
</dbReference>
<accession>A0A7L3WHV9</accession>
<feature type="non-terminal residue" evidence="7">
    <location>
        <position position="1"/>
    </location>
</feature>
<dbReference type="PROSITE" id="PS51450">
    <property type="entry name" value="LRR"/>
    <property type="match status" value="1"/>
</dbReference>
<evidence type="ECO:0000256" key="2">
    <source>
        <dbReference type="ARBA" id="ARBA00022729"/>
    </source>
</evidence>
<evidence type="ECO:0000313" key="7">
    <source>
        <dbReference type="EMBL" id="NXV75677.1"/>
    </source>
</evidence>
<dbReference type="Gene3D" id="3.80.10.10">
    <property type="entry name" value="Ribonuclease Inhibitor"/>
    <property type="match status" value="2"/>
</dbReference>
<dbReference type="Proteomes" id="UP000518911">
    <property type="component" value="Unassembled WGS sequence"/>
</dbReference>
<organism evidence="7 8">
    <name type="scientific">Atlantisia rogersi</name>
    <name type="common">Inaccessible Island rail</name>
    <dbReference type="NCBI Taxonomy" id="2478892"/>
    <lineage>
        <taxon>Eukaryota</taxon>
        <taxon>Metazoa</taxon>
        <taxon>Chordata</taxon>
        <taxon>Craniata</taxon>
        <taxon>Vertebrata</taxon>
        <taxon>Euteleostomi</taxon>
        <taxon>Archelosauria</taxon>
        <taxon>Archosauria</taxon>
        <taxon>Dinosauria</taxon>
        <taxon>Saurischia</taxon>
        <taxon>Theropoda</taxon>
        <taxon>Coelurosauria</taxon>
        <taxon>Aves</taxon>
        <taxon>Neognathae</taxon>
        <taxon>Neoaves</taxon>
        <taxon>Gruiformes</taxon>
        <taxon>Rallidae</taxon>
        <taxon>Atlantisia</taxon>
    </lineage>
</organism>
<protein>
    <submittedName>
        <fullName evidence="7">LRC26 protein</fullName>
    </submittedName>
</protein>
<dbReference type="Pfam" id="PF13855">
    <property type="entry name" value="LRR_8"/>
    <property type="match status" value="1"/>
</dbReference>
<dbReference type="InterPro" id="IPR050541">
    <property type="entry name" value="LRR_TM_domain-containing"/>
</dbReference>
<dbReference type="SMART" id="SM00369">
    <property type="entry name" value="LRR_TYP"/>
    <property type="match status" value="3"/>
</dbReference>
<keyword evidence="8" id="KW-1185">Reference proteome</keyword>
<name>A0A7L3WHV9_9GRUI</name>
<dbReference type="SUPFAM" id="SSF52058">
    <property type="entry name" value="L domain-like"/>
    <property type="match status" value="1"/>
</dbReference>
<comment type="caution">
    <text evidence="7">The sequence shown here is derived from an EMBL/GenBank/DDBJ whole genome shotgun (WGS) entry which is preliminary data.</text>
</comment>
<evidence type="ECO:0000256" key="3">
    <source>
        <dbReference type="ARBA" id="ARBA00022737"/>
    </source>
</evidence>
<reference evidence="7 8" key="1">
    <citation type="submission" date="2019-09" db="EMBL/GenBank/DDBJ databases">
        <title>Bird 10,000 Genomes (B10K) Project - Family phase.</title>
        <authorList>
            <person name="Zhang G."/>
        </authorList>
    </citation>
    <scope>NUCLEOTIDE SEQUENCE [LARGE SCALE GENOMIC DNA]</scope>
    <source>
        <strain evidence="7">OUT-0055</strain>
        <tissue evidence="7">Blood</tissue>
    </source>
</reference>
<dbReference type="AlphaFoldDB" id="A0A7L3WHV9"/>